<dbReference type="RefSeq" id="WP_229870814.1">
    <property type="nucleotide sequence ID" value="NZ_BMPF01000001.1"/>
</dbReference>
<keyword evidence="3" id="KW-1185">Reference proteome</keyword>
<proteinExistence type="predicted"/>
<evidence type="ECO:0000313" key="3">
    <source>
        <dbReference type="Proteomes" id="UP000628840"/>
    </source>
</evidence>
<dbReference type="AlphaFoldDB" id="A0A830EYB1"/>
<organism evidence="2 3">
    <name type="scientific">Halarchaeum grantii</name>
    <dbReference type="NCBI Taxonomy" id="1193105"/>
    <lineage>
        <taxon>Archaea</taxon>
        <taxon>Methanobacteriati</taxon>
        <taxon>Methanobacteriota</taxon>
        <taxon>Stenosarchaea group</taxon>
        <taxon>Halobacteria</taxon>
        <taxon>Halobacteriales</taxon>
        <taxon>Halobacteriaceae</taxon>
    </lineage>
</organism>
<comment type="caution">
    <text evidence="2">The sequence shown here is derived from an EMBL/GenBank/DDBJ whole genome shotgun (WGS) entry which is preliminary data.</text>
</comment>
<reference evidence="2 3" key="1">
    <citation type="journal article" date="2019" name="Int. J. Syst. Evol. Microbiol.">
        <title>The Global Catalogue of Microorganisms (GCM) 10K type strain sequencing project: providing services to taxonomists for standard genome sequencing and annotation.</title>
        <authorList>
            <consortium name="The Broad Institute Genomics Platform"/>
            <consortium name="The Broad Institute Genome Sequencing Center for Infectious Disease"/>
            <person name="Wu L."/>
            <person name="Ma J."/>
        </authorList>
    </citation>
    <scope>NUCLEOTIDE SEQUENCE [LARGE SCALE GENOMIC DNA]</scope>
    <source>
        <strain evidence="2 3">JCM 19585</strain>
    </source>
</reference>
<accession>A0A830EYB1</accession>
<feature type="compositionally biased region" description="Basic and acidic residues" evidence="1">
    <location>
        <begin position="81"/>
        <end position="99"/>
    </location>
</feature>
<protein>
    <submittedName>
        <fullName evidence="2">Uncharacterized protein</fullName>
    </submittedName>
</protein>
<feature type="region of interest" description="Disordered" evidence="1">
    <location>
        <begin position="78"/>
        <end position="99"/>
    </location>
</feature>
<sequence>MELDRVIGFRVRAVLSLVGVDGEVVEVVVIARLNVLPAVPPSSDDGDGITERPRGHDAALVAFEERFAEEPVRTWRVVPAPDRRGEVDKPPPLDDRPPQ</sequence>
<dbReference type="EMBL" id="BMPF01000001">
    <property type="protein sequence ID" value="GGL21987.1"/>
    <property type="molecule type" value="Genomic_DNA"/>
</dbReference>
<evidence type="ECO:0000313" key="2">
    <source>
        <dbReference type="EMBL" id="GGL21987.1"/>
    </source>
</evidence>
<evidence type="ECO:0000256" key="1">
    <source>
        <dbReference type="SAM" id="MobiDB-lite"/>
    </source>
</evidence>
<name>A0A830EYB1_9EURY</name>
<gene>
    <name evidence="2" type="ORF">GCM10009037_01700</name>
</gene>
<dbReference type="Proteomes" id="UP000628840">
    <property type="component" value="Unassembled WGS sequence"/>
</dbReference>